<dbReference type="EMBL" id="JACHDN010000001">
    <property type="protein sequence ID" value="MBB5472841.1"/>
    <property type="molecule type" value="Genomic_DNA"/>
</dbReference>
<protein>
    <submittedName>
        <fullName evidence="6">Tetratricopeptide (TPR) repeat protein</fullName>
    </submittedName>
</protein>
<accession>A0A511FEG9</accession>
<dbReference type="Gene3D" id="2.70.98.10">
    <property type="match status" value="1"/>
</dbReference>
<dbReference type="RefSeq" id="WP_146838862.1">
    <property type="nucleotide sequence ID" value="NZ_BJVQ01000042.1"/>
</dbReference>
<dbReference type="InterPro" id="IPR011990">
    <property type="entry name" value="TPR-like_helical_dom_sf"/>
</dbReference>
<dbReference type="Proteomes" id="UP000564629">
    <property type="component" value="Unassembled WGS sequence"/>
</dbReference>
<evidence type="ECO:0000256" key="1">
    <source>
        <dbReference type="ARBA" id="ARBA00022737"/>
    </source>
</evidence>
<dbReference type="AlphaFoldDB" id="A0A511FEG9"/>
<keyword evidence="1" id="KW-0677">Repeat</keyword>
<dbReference type="GO" id="GO:0030246">
    <property type="term" value="F:carbohydrate binding"/>
    <property type="evidence" value="ECO:0007669"/>
    <property type="project" value="InterPro"/>
</dbReference>
<dbReference type="InterPro" id="IPR014718">
    <property type="entry name" value="GH-type_carb-bd"/>
</dbReference>
<gene>
    <name evidence="5" type="ORF">CHO01_27290</name>
    <name evidence="6" type="ORF">HNR08_001577</name>
</gene>
<reference evidence="6 8" key="2">
    <citation type="submission" date="2020-08" db="EMBL/GenBank/DDBJ databases">
        <title>Sequencing the genomes of 1000 actinobacteria strains.</title>
        <authorList>
            <person name="Klenk H.-P."/>
        </authorList>
    </citation>
    <scope>NUCLEOTIDE SEQUENCE [LARGE SCALE GENOMIC DNA]</scope>
    <source>
        <strain evidence="6 8">DSM 9581</strain>
    </source>
</reference>
<name>A0A511FEG9_9CELL</name>
<evidence type="ECO:0000256" key="3">
    <source>
        <dbReference type="SAM" id="MobiDB-lite"/>
    </source>
</evidence>
<evidence type="ECO:0000256" key="2">
    <source>
        <dbReference type="ARBA" id="ARBA00022803"/>
    </source>
</evidence>
<evidence type="ECO:0000313" key="5">
    <source>
        <dbReference type="EMBL" id="GEL47613.1"/>
    </source>
</evidence>
<proteinExistence type="predicted"/>
<dbReference type="PANTHER" id="PTHR45586:SF14">
    <property type="entry name" value="TETRATRICOPEPTIDE TPR_2 REPEAT PROTEIN"/>
    <property type="match status" value="1"/>
</dbReference>
<dbReference type="Gene3D" id="1.25.40.10">
    <property type="entry name" value="Tetratricopeptide repeat domain"/>
    <property type="match status" value="2"/>
</dbReference>
<dbReference type="Pfam" id="PF17128">
    <property type="entry name" value="DUF5107"/>
    <property type="match status" value="1"/>
</dbReference>
<evidence type="ECO:0000313" key="8">
    <source>
        <dbReference type="Proteomes" id="UP000564629"/>
    </source>
</evidence>
<comment type="caution">
    <text evidence="5">The sequence shown here is derived from an EMBL/GenBank/DDBJ whole genome shotgun (WGS) entry which is preliminary data.</text>
</comment>
<dbReference type="Proteomes" id="UP000321723">
    <property type="component" value="Unassembled WGS sequence"/>
</dbReference>
<feature type="domain" description="DUF5107" evidence="4">
    <location>
        <begin position="90"/>
        <end position="402"/>
    </location>
</feature>
<sequence>MSTDERTEPAATNAAQEPVAVREPSPAETTSHPHATITLPDAPADEAVVLAAGGAVAWSEPLTIRTYEAGTPSRYPMYLDRRVYQGSSGAVYPLPFVEHVEDEGHPRSWRAIHLENAYVRLVVLPELGGRIHIGYDKTTGYDFFYRNNVIKPALVGLGGPWISGGVEFNWPQHHRPATYLPVETTVERGEDGSVTVWCHDHDPFARMSAQHGVRLRPESSVVELVVRLHNRTSERQTFLWWANVAARVNDDYQSFFPEDVRYVADHARRALTSFPHADRPYYGVDYAALAAQDPGADRIDFYRNIPVPTSYMIVDSQQDFFGGYDHAAGAGFVHWAERRVSPGKKQWTWGNAPFGHAWDAQLTDADGPYVELMAGVYTDNQPDFTWLLPGETKVFSQYWYPIPGIGAAHQATPDAAVHVDREGPVTARFAVTSARAGATLRLVQGDAVLASRTVDLVPGEVAELATDTRPGEDLAAELVDATGRLLVRWTPTAVDDEEPWVAEEPPLPEAVGTVEELYLTGLHLSQYRHPTRSPLPYWREALRRDPGEVRTNLALADRAYRAGRYDRALELARTALRRLTRRNANPLDAEAFYLTGLALARLGRTAEAEQAFGKAGWDATWAAAAGLELARSLAARGQNRAALRVLDSLDGVVGHDTRRTALRAVVLRRHGDAGRAEALLDEALRVDPLDATLRALAGHDVPTDPGILLDVAADLRRAGALADAVVLLDRAAAAPVTPAGNVRPLALYTTAAVLDDLGRRGEAAQRRLRARVTDTTWAFPHGLDAHDVLHRAVAADPQDAVARYLLGTLLYAHGRRSEALDCWEEAIEGGLDDPVLLRDAALGAYNVAHDDRRAWRRYEQAVVLAPDDARLRYEQDQLAVRLGHSAADRLARLAPVEELVLTRDDLTIEYVGLLVDAGRAERAYEILVTRPFHPWEGGEGRAVGAWDATLTALGLPLADPPATLGEARAHYVPPAAVREDGVTDYFATSLPDLLLFAREESEE</sequence>
<evidence type="ECO:0000313" key="7">
    <source>
        <dbReference type="Proteomes" id="UP000321723"/>
    </source>
</evidence>
<dbReference type="EMBL" id="BJVQ01000042">
    <property type="protein sequence ID" value="GEL47613.1"/>
    <property type="molecule type" value="Genomic_DNA"/>
</dbReference>
<organism evidence="5 7">
    <name type="scientific">Cellulomonas hominis</name>
    <dbReference type="NCBI Taxonomy" id="156981"/>
    <lineage>
        <taxon>Bacteria</taxon>
        <taxon>Bacillati</taxon>
        <taxon>Actinomycetota</taxon>
        <taxon>Actinomycetes</taxon>
        <taxon>Micrococcales</taxon>
        <taxon>Cellulomonadaceae</taxon>
        <taxon>Cellulomonas</taxon>
    </lineage>
</organism>
<reference evidence="5 7" key="1">
    <citation type="submission" date="2019-07" db="EMBL/GenBank/DDBJ databases">
        <title>Whole genome shotgun sequence of Cellulomonas hominis NBRC 16055.</title>
        <authorList>
            <person name="Hosoyama A."/>
            <person name="Uohara A."/>
            <person name="Ohji S."/>
            <person name="Ichikawa N."/>
        </authorList>
    </citation>
    <scope>NUCLEOTIDE SEQUENCE [LARGE SCALE GENOMIC DNA]</scope>
    <source>
        <strain evidence="5 7">NBRC 16055</strain>
    </source>
</reference>
<dbReference type="Pfam" id="PF13432">
    <property type="entry name" value="TPR_16"/>
    <property type="match status" value="2"/>
</dbReference>
<evidence type="ECO:0000313" key="6">
    <source>
        <dbReference type="EMBL" id="MBB5472841.1"/>
    </source>
</evidence>
<evidence type="ECO:0000259" key="4">
    <source>
        <dbReference type="Pfam" id="PF17128"/>
    </source>
</evidence>
<dbReference type="InterPro" id="IPR033396">
    <property type="entry name" value="DUF5107"/>
</dbReference>
<dbReference type="PANTHER" id="PTHR45586">
    <property type="entry name" value="TPR REPEAT-CONTAINING PROTEIN PA4667"/>
    <property type="match status" value="1"/>
</dbReference>
<dbReference type="OrthoDB" id="174931at2"/>
<dbReference type="SUPFAM" id="SSF48452">
    <property type="entry name" value="TPR-like"/>
    <property type="match status" value="2"/>
</dbReference>
<dbReference type="InterPro" id="IPR051012">
    <property type="entry name" value="CellSynth/LPSAsmb/PSIAsmb"/>
</dbReference>
<feature type="region of interest" description="Disordered" evidence="3">
    <location>
        <begin position="1"/>
        <end position="34"/>
    </location>
</feature>
<keyword evidence="7" id="KW-1185">Reference proteome</keyword>
<keyword evidence="2" id="KW-0802">TPR repeat</keyword>